<dbReference type="InterPro" id="IPR010985">
    <property type="entry name" value="Ribbon_hlx_hlx"/>
</dbReference>
<organism evidence="2 3">
    <name type="scientific">Bosea lathyri</name>
    <dbReference type="NCBI Taxonomy" id="1036778"/>
    <lineage>
        <taxon>Bacteria</taxon>
        <taxon>Pseudomonadati</taxon>
        <taxon>Pseudomonadota</taxon>
        <taxon>Alphaproteobacteria</taxon>
        <taxon>Hyphomicrobiales</taxon>
        <taxon>Boseaceae</taxon>
        <taxon>Bosea</taxon>
    </lineage>
</organism>
<name>A0A1H6BAR9_9HYPH</name>
<dbReference type="GO" id="GO:0006355">
    <property type="term" value="P:regulation of DNA-templated transcription"/>
    <property type="evidence" value="ECO:0007669"/>
    <property type="project" value="InterPro"/>
</dbReference>
<reference evidence="2 3" key="1">
    <citation type="submission" date="2016-10" db="EMBL/GenBank/DDBJ databases">
        <authorList>
            <person name="de Groot N.N."/>
        </authorList>
    </citation>
    <scope>NUCLEOTIDE SEQUENCE [LARGE SCALE GENOMIC DNA]</scope>
    <source>
        <strain evidence="2 3">DSM 26656</strain>
    </source>
</reference>
<dbReference type="Pfam" id="PF22513">
    <property type="entry name" value="FitA-like_RHH"/>
    <property type="match status" value="1"/>
</dbReference>
<dbReference type="InterPro" id="IPR013321">
    <property type="entry name" value="Arc_rbn_hlx_hlx"/>
</dbReference>
<dbReference type="RefSeq" id="WP_103873666.1">
    <property type="nucleotide sequence ID" value="NZ_FNUY01000007.1"/>
</dbReference>
<dbReference type="InterPro" id="IPR053853">
    <property type="entry name" value="FitA-like_RHH"/>
</dbReference>
<sequence>MPSVTVRQISEETHRALRLRAARHGRSTEAEIRQILDAAVKPEQRVRLGTLLAGIGRESGGIDLEIERDRFVSKPIDFE</sequence>
<protein>
    <submittedName>
        <fullName evidence="2">Plasmid stability protein</fullName>
    </submittedName>
</protein>
<proteinExistence type="predicted"/>
<dbReference type="AlphaFoldDB" id="A0A1H6BAR9"/>
<evidence type="ECO:0000313" key="3">
    <source>
        <dbReference type="Proteomes" id="UP000236743"/>
    </source>
</evidence>
<evidence type="ECO:0000313" key="2">
    <source>
        <dbReference type="EMBL" id="SEG57644.1"/>
    </source>
</evidence>
<dbReference type="EMBL" id="FNUY01000007">
    <property type="protein sequence ID" value="SEG57644.1"/>
    <property type="molecule type" value="Genomic_DNA"/>
</dbReference>
<dbReference type="Gene3D" id="1.10.1220.10">
    <property type="entry name" value="Met repressor-like"/>
    <property type="match status" value="1"/>
</dbReference>
<gene>
    <name evidence="2" type="ORF">SAMN04488115_10743</name>
</gene>
<keyword evidence="3" id="KW-1185">Reference proteome</keyword>
<evidence type="ECO:0000259" key="1">
    <source>
        <dbReference type="Pfam" id="PF22513"/>
    </source>
</evidence>
<accession>A0A1H6BAR9</accession>
<dbReference type="Proteomes" id="UP000236743">
    <property type="component" value="Unassembled WGS sequence"/>
</dbReference>
<dbReference type="OrthoDB" id="2389872at2"/>
<feature type="domain" description="Antitoxin FitA-like ribbon-helix-helix" evidence="1">
    <location>
        <begin position="2"/>
        <end position="40"/>
    </location>
</feature>
<dbReference type="SUPFAM" id="SSF47598">
    <property type="entry name" value="Ribbon-helix-helix"/>
    <property type="match status" value="1"/>
</dbReference>